<reference evidence="6 7" key="1">
    <citation type="submission" date="2020-03" db="EMBL/GenBank/DDBJ databases">
        <title>Sequencing the genomes of 1000 actinobacteria strains.</title>
        <authorList>
            <person name="Klenk H.-P."/>
        </authorList>
    </citation>
    <scope>NUCLEOTIDE SEQUENCE [LARGE SCALE GENOMIC DNA]</scope>
    <source>
        <strain evidence="6 7">DSM 45668</strain>
    </source>
</reference>
<dbReference type="InterPro" id="IPR036388">
    <property type="entry name" value="WH-like_DNA-bd_sf"/>
</dbReference>
<comment type="similarity">
    <text evidence="1">Belongs to the sigma-70 factor family. ECF subfamily.</text>
</comment>
<evidence type="ECO:0000313" key="7">
    <source>
        <dbReference type="Proteomes" id="UP000754495"/>
    </source>
</evidence>
<keyword evidence="2" id="KW-0805">Transcription regulation</keyword>
<evidence type="ECO:0000256" key="4">
    <source>
        <dbReference type="ARBA" id="ARBA00023163"/>
    </source>
</evidence>
<dbReference type="RefSeq" id="WP_167116050.1">
    <property type="nucleotide sequence ID" value="NZ_JAANOU010000001.1"/>
</dbReference>
<dbReference type="Gene3D" id="1.10.10.10">
    <property type="entry name" value="Winged helix-like DNA-binding domain superfamily/Winged helix DNA-binding domain"/>
    <property type="match status" value="1"/>
</dbReference>
<keyword evidence="4" id="KW-0804">Transcription</keyword>
<dbReference type="Pfam" id="PF08281">
    <property type="entry name" value="Sigma70_r4_2"/>
    <property type="match status" value="1"/>
</dbReference>
<dbReference type="SUPFAM" id="SSF88659">
    <property type="entry name" value="Sigma3 and sigma4 domains of RNA polymerase sigma factors"/>
    <property type="match status" value="1"/>
</dbReference>
<comment type="caution">
    <text evidence="6">The sequence shown here is derived from an EMBL/GenBank/DDBJ whole genome shotgun (WGS) entry which is preliminary data.</text>
</comment>
<protein>
    <recommendedName>
        <fullName evidence="5">RNA polymerase sigma factor 70 region 4 type 2 domain-containing protein</fullName>
    </recommendedName>
</protein>
<keyword evidence="3" id="KW-0731">Sigma factor</keyword>
<dbReference type="InterPro" id="IPR013324">
    <property type="entry name" value="RNA_pol_sigma_r3/r4-like"/>
</dbReference>
<dbReference type="EMBL" id="JAANOU010000001">
    <property type="protein sequence ID" value="NIH80981.1"/>
    <property type="molecule type" value="Genomic_DNA"/>
</dbReference>
<proteinExistence type="inferred from homology"/>
<name>A0ABX0SVI0_9PSEU</name>
<evidence type="ECO:0000256" key="2">
    <source>
        <dbReference type="ARBA" id="ARBA00023015"/>
    </source>
</evidence>
<evidence type="ECO:0000256" key="3">
    <source>
        <dbReference type="ARBA" id="ARBA00023082"/>
    </source>
</evidence>
<evidence type="ECO:0000256" key="1">
    <source>
        <dbReference type="ARBA" id="ARBA00010641"/>
    </source>
</evidence>
<dbReference type="Proteomes" id="UP000754495">
    <property type="component" value="Unassembled WGS sequence"/>
</dbReference>
<organism evidence="6 7">
    <name type="scientific">Amycolatopsis viridis</name>
    <dbReference type="NCBI Taxonomy" id="185678"/>
    <lineage>
        <taxon>Bacteria</taxon>
        <taxon>Bacillati</taxon>
        <taxon>Actinomycetota</taxon>
        <taxon>Actinomycetes</taxon>
        <taxon>Pseudonocardiales</taxon>
        <taxon>Pseudonocardiaceae</taxon>
        <taxon>Amycolatopsis</taxon>
    </lineage>
</organism>
<feature type="domain" description="RNA polymerase sigma factor 70 region 4 type 2" evidence="5">
    <location>
        <begin position="66"/>
        <end position="116"/>
    </location>
</feature>
<gene>
    <name evidence="6" type="ORF">FHX46_003511</name>
</gene>
<dbReference type="InterPro" id="IPR013249">
    <property type="entry name" value="RNA_pol_sigma70_r4_t2"/>
</dbReference>
<keyword evidence="7" id="KW-1185">Reference proteome</keyword>
<accession>A0ABX0SVI0</accession>
<evidence type="ECO:0000259" key="5">
    <source>
        <dbReference type="Pfam" id="PF08281"/>
    </source>
</evidence>
<evidence type="ECO:0000313" key="6">
    <source>
        <dbReference type="EMBL" id="NIH80981.1"/>
    </source>
</evidence>
<sequence length="128" mass="14137">MGDTATRELAGMPDDELLDAACGGDREAYAILVRWHRVAAPRYARSVTRCSPGGQDQAADAPPRTMLTAFAALPARWRRVLWMVEVLGHRPQDVAAELGIAPAAACSLLWRARTALRRQYEQHGSRDR</sequence>